<organism evidence="1 2">
    <name type="scientific">Auriscalpium vulgare</name>
    <dbReference type="NCBI Taxonomy" id="40419"/>
    <lineage>
        <taxon>Eukaryota</taxon>
        <taxon>Fungi</taxon>
        <taxon>Dikarya</taxon>
        <taxon>Basidiomycota</taxon>
        <taxon>Agaricomycotina</taxon>
        <taxon>Agaricomycetes</taxon>
        <taxon>Russulales</taxon>
        <taxon>Auriscalpiaceae</taxon>
        <taxon>Auriscalpium</taxon>
    </lineage>
</organism>
<sequence length="173" mass="19038">MRENGLAWVLRELAGDRQAKANAEDAMYVDAPASSTQVLKSATLAHGSVVQPKKTVDLEQQDEDAARGFKRAKKGYEEPIHVPAPKEKPVAGGAHYRYSTMGAGGLPGMKTSKLHPVAFRTDDRRQGHLERRARDPNVPDILRPLLMYFPVVDVSKCILFVLDLVLDSAHPVT</sequence>
<protein>
    <submittedName>
        <fullName evidence="1">Uncharacterized protein</fullName>
    </submittedName>
</protein>
<dbReference type="EMBL" id="MU276069">
    <property type="protein sequence ID" value="KAI0042378.1"/>
    <property type="molecule type" value="Genomic_DNA"/>
</dbReference>
<reference evidence="1" key="1">
    <citation type="submission" date="2021-02" db="EMBL/GenBank/DDBJ databases">
        <authorList>
            <consortium name="DOE Joint Genome Institute"/>
            <person name="Ahrendt S."/>
            <person name="Looney B.P."/>
            <person name="Miyauchi S."/>
            <person name="Morin E."/>
            <person name="Drula E."/>
            <person name="Courty P.E."/>
            <person name="Chicoki N."/>
            <person name="Fauchery L."/>
            <person name="Kohler A."/>
            <person name="Kuo A."/>
            <person name="Labutti K."/>
            <person name="Pangilinan J."/>
            <person name="Lipzen A."/>
            <person name="Riley R."/>
            <person name="Andreopoulos W."/>
            <person name="He G."/>
            <person name="Johnson J."/>
            <person name="Barry K.W."/>
            <person name="Grigoriev I.V."/>
            <person name="Nagy L."/>
            <person name="Hibbett D."/>
            <person name="Henrissat B."/>
            <person name="Matheny P.B."/>
            <person name="Labbe J."/>
            <person name="Martin F."/>
        </authorList>
    </citation>
    <scope>NUCLEOTIDE SEQUENCE</scope>
    <source>
        <strain evidence="1">FP105234-sp</strain>
    </source>
</reference>
<accession>A0ACB8RE66</accession>
<name>A0ACB8RE66_9AGAM</name>
<dbReference type="Proteomes" id="UP000814033">
    <property type="component" value="Unassembled WGS sequence"/>
</dbReference>
<evidence type="ECO:0000313" key="1">
    <source>
        <dbReference type="EMBL" id="KAI0042378.1"/>
    </source>
</evidence>
<gene>
    <name evidence="1" type="ORF">FA95DRAFT_583520</name>
</gene>
<proteinExistence type="predicted"/>
<evidence type="ECO:0000313" key="2">
    <source>
        <dbReference type="Proteomes" id="UP000814033"/>
    </source>
</evidence>
<keyword evidence="2" id="KW-1185">Reference proteome</keyword>
<reference evidence="1" key="2">
    <citation type="journal article" date="2022" name="New Phytol.">
        <title>Evolutionary transition to the ectomycorrhizal habit in the genomes of a hyperdiverse lineage of mushroom-forming fungi.</title>
        <authorList>
            <person name="Looney B."/>
            <person name="Miyauchi S."/>
            <person name="Morin E."/>
            <person name="Drula E."/>
            <person name="Courty P.E."/>
            <person name="Kohler A."/>
            <person name="Kuo A."/>
            <person name="LaButti K."/>
            <person name="Pangilinan J."/>
            <person name="Lipzen A."/>
            <person name="Riley R."/>
            <person name="Andreopoulos W."/>
            <person name="He G."/>
            <person name="Johnson J."/>
            <person name="Nolan M."/>
            <person name="Tritt A."/>
            <person name="Barry K.W."/>
            <person name="Grigoriev I.V."/>
            <person name="Nagy L.G."/>
            <person name="Hibbett D."/>
            <person name="Henrissat B."/>
            <person name="Matheny P.B."/>
            <person name="Labbe J."/>
            <person name="Martin F.M."/>
        </authorList>
    </citation>
    <scope>NUCLEOTIDE SEQUENCE</scope>
    <source>
        <strain evidence="1">FP105234-sp</strain>
    </source>
</reference>
<comment type="caution">
    <text evidence="1">The sequence shown here is derived from an EMBL/GenBank/DDBJ whole genome shotgun (WGS) entry which is preliminary data.</text>
</comment>